<gene>
    <name evidence="1" type="ORF">H2201_006442</name>
</gene>
<sequence>MVGLLNLSCGTQVQVAADVGGLPILHRSFWVGTVDAESHSYRLPTEVVEPEDLYPIWVRIVIGLEAVPYLAQAELVDLEVDFCLVQTETVADDVDVHRTQGGVADDFEDGSCPFQAEAVADADSEDPSQKS</sequence>
<evidence type="ECO:0000313" key="1">
    <source>
        <dbReference type="EMBL" id="KAJ9661586.1"/>
    </source>
</evidence>
<evidence type="ECO:0000313" key="2">
    <source>
        <dbReference type="Proteomes" id="UP001172684"/>
    </source>
</evidence>
<proteinExistence type="predicted"/>
<organism evidence="1 2">
    <name type="scientific">Coniosporium apollinis</name>
    <dbReference type="NCBI Taxonomy" id="61459"/>
    <lineage>
        <taxon>Eukaryota</taxon>
        <taxon>Fungi</taxon>
        <taxon>Dikarya</taxon>
        <taxon>Ascomycota</taxon>
        <taxon>Pezizomycotina</taxon>
        <taxon>Dothideomycetes</taxon>
        <taxon>Dothideomycetes incertae sedis</taxon>
        <taxon>Coniosporium</taxon>
    </lineage>
</organism>
<dbReference type="EMBL" id="JAPDRL010000056">
    <property type="protein sequence ID" value="KAJ9661586.1"/>
    <property type="molecule type" value="Genomic_DNA"/>
</dbReference>
<comment type="caution">
    <text evidence="1">The sequence shown here is derived from an EMBL/GenBank/DDBJ whole genome shotgun (WGS) entry which is preliminary data.</text>
</comment>
<accession>A0ABQ9NM64</accession>
<name>A0ABQ9NM64_9PEZI</name>
<reference evidence="1" key="1">
    <citation type="submission" date="2022-10" db="EMBL/GenBank/DDBJ databases">
        <title>Culturing micro-colonial fungi from biological soil crusts in the Mojave desert and describing Neophaeococcomyces mojavensis, and introducing the new genera and species Taxawa tesnikishii.</title>
        <authorList>
            <person name="Kurbessoian T."/>
            <person name="Stajich J.E."/>
        </authorList>
    </citation>
    <scope>NUCLEOTIDE SEQUENCE</scope>
    <source>
        <strain evidence="1">TK_1</strain>
    </source>
</reference>
<keyword evidence="2" id="KW-1185">Reference proteome</keyword>
<protein>
    <submittedName>
        <fullName evidence="1">Uncharacterized protein</fullName>
    </submittedName>
</protein>
<dbReference type="Proteomes" id="UP001172684">
    <property type="component" value="Unassembled WGS sequence"/>
</dbReference>